<reference evidence="1" key="2">
    <citation type="journal article" date="2015" name="Fish Shellfish Immunol.">
        <title>Early steps in the European eel (Anguilla anguilla)-Vibrio vulnificus interaction in the gills: Role of the RtxA13 toxin.</title>
        <authorList>
            <person name="Callol A."/>
            <person name="Pajuelo D."/>
            <person name="Ebbesson L."/>
            <person name="Teles M."/>
            <person name="MacKenzie S."/>
            <person name="Amaro C."/>
        </authorList>
    </citation>
    <scope>NUCLEOTIDE SEQUENCE</scope>
</reference>
<organism evidence="1">
    <name type="scientific">Anguilla anguilla</name>
    <name type="common">European freshwater eel</name>
    <name type="synonym">Muraena anguilla</name>
    <dbReference type="NCBI Taxonomy" id="7936"/>
    <lineage>
        <taxon>Eukaryota</taxon>
        <taxon>Metazoa</taxon>
        <taxon>Chordata</taxon>
        <taxon>Craniata</taxon>
        <taxon>Vertebrata</taxon>
        <taxon>Euteleostomi</taxon>
        <taxon>Actinopterygii</taxon>
        <taxon>Neopterygii</taxon>
        <taxon>Teleostei</taxon>
        <taxon>Anguilliformes</taxon>
        <taxon>Anguillidae</taxon>
        <taxon>Anguilla</taxon>
    </lineage>
</organism>
<dbReference type="AlphaFoldDB" id="A0A0E9VEQ0"/>
<protein>
    <submittedName>
        <fullName evidence="1">Uncharacterized protein</fullName>
    </submittedName>
</protein>
<proteinExistence type="predicted"/>
<name>A0A0E9VEQ0_ANGAN</name>
<sequence>MMLYMSYCELFLPCALYKVEVSFGILSPVCRPLRLSQ</sequence>
<reference evidence="1" key="1">
    <citation type="submission" date="2014-11" db="EMBL/GenBank/DDBJ databases">
        <authorList>
            <person name="Amaro Gonzalez C."/>
        </authorList>
    </citation>
    <scope>NUCLEOTIDE SEQUENCE</scope>
</reference>
<evidence type="ECO:0000313" key="1">
    <source>
        <dbReference type="EMBL" id="JAH75678.1"/>
    </source>
</evidence>
<accession>A0A0E9VEQ0</accession>
<dbReference type="EMBL" id="GBXM01032899">
    <property type="protein sequence ID" value="JAH75678.1"/>
    <property type="molecule type" value="Transcribed_RNA"/>
</dbReference>